<organism evidence="1">
    <name type="scientific">uncultured bacterium</name>
    <name type="common">gcode 4</name>
    <dbReference type="NCBI Taxonomy" id="1234023"/>
    <lineage>
        <taxon>Bacteria</taxon>
        <taxon>environmental samples</taxon>
    </lineage>
</organism>
<sequence length="80" mass="9529">MENEINSGAHALRPLTKISYQILINEIMMGIRRFDENCPLDGLIRIDISHIDINDIIWKTKNNYTRIIKNYRHKKKSLNY</sequence>
<dbReference type="EMBL" id="AMFJ01000835">
    <property type="protein sequence ID" value="EKE26345.1"/>
    <property type="molecule type" value="Genomic_DNA"/>
</dbReference>
<protein>
    <submittedName>
        <fullName evidence="1">Uncharacterized protein</fullName>
    </submittedName>
</protein>
<reference evidence="1" key="1">
    <citation type="journal article" date="2012" name="Science">
        <title>Fermentation, hydrogen, and sulfur metabolism in multiple uncultivated bacterial phyla.</title>
        <authorList>
            <person name="Wrighton K.C."/>
            <person name="Thomas B.C."/>
            <person name="Sharon I."/>
            <person name="Miller C.S."/>
            <person name="Castelle C.J."/>
            <person name="VerBerkmoes N.C."/>
            <person name="Wilkins M.J."/>
            <person name="Hettich R.L."/>
            <person name="Lipton M.S."/>
            <person name="Williams K.H."/>
            <person name="Long P.E."/>
            <person name="Banfield J.F."/>
        </authorList>
    </citation>
    <scope>NUCLEOTIDE SEQUENCE [LARGE SCALE GENOMIC DNA]</scope>
</reference>
<name>K2GSN8_9BACT</name>
<proteinExistence type="predicted"/>
<gene>
    <name evidence="1" type="ORF">ACD_4C00319G0001</name>
</gene>
<evidence type="ECO:0000313" key="1">
    <source>
        <dbReference type="EMBL" id="EKE26345.1"/>
    </source>
</evidence>
<comment type="caution">
    <text evidence="1">The sequence shown here is derived from an EMBL/GenBank/DDBJ whole genome shotgun (WGS) entry which is preliminary data.</text>
</comment>
<accession>K2GSN8</accession>
<dbReference type="AlphaFoldDB" id="K2GSN8"/>